<gene>
    <name evidence="2" type="ORF">BJY26_000465</name>
</gene>
<feature type="transmembrane region" description="Helical" evidence="1">
    <location>
        <begin position="20"/>
        <end position="40"/>
    </location>
</feature>
<keyword evidence="3" id="KW-1185">Reference proteome</keyword>
<evidence type="ECO:0000313" key="3">
    <source>
        <dbReference type="Proteomes" id="UP000539111"/>
    </source>
</evidence>
<dbReference type="EMBL" id="JACBZP010000001">
    <property type="protein sequence ID" value="NYI66159.1"/>
    <property type="molecule type" value="Genomic_DNA"/>
</dbReference>
<dbReference type="Proteomes" id="UP000539111">
    <property type="component" value="Unassembled WGS sequence"/>
</dbReference>
<evidence type="ECO:0000256" key="1">
    <source>
        <dbReference type="SAM" id="Phobius"/>
    </source>
</evidence>
<reference evidence="2 3" key="1">
    <citation type="submission" date="2020-07" db="EMBL/GenBank/DDBJ databases">
        <title>Sequencing the genomes of 1000 actinobacteria strains.</title>
        <authorList>
            <person name="Klenk H.-P."/>
        </authorList>
    </citation>
    <scope>NUCLEOTIDE SEQUENCE [LARGE SCALE GENOMIC DNA]</scope>
    <source>
        <strain evidence="2 3">DSM 26341</strain>
    </source>
</reference>
<dbReference type="RefSeq" id="WP_179425318.1">
    <property type="nucleotide sequence ID" value="NZ_JACBZP010000001.1"/>
</dbReference>
<sequence length="108" mass="10933">MTRNPYKSDTAEPISPHGRYAVWVGVAGVLVSLLTGLAQAKIVVAGGSPDSAPWMTLIPGMLGAAALAWGWIVVARKSTGREMGAAAIGLGAFVLTGTLAQVAAMTIA</sequence>
<comment type="caution">
    <text evidence="2">The sequence shown here is derived from an EMBL/GenBank/DDBJ whole genome shotgun (WGS) entry which is preliminary data.</text>
</comment>
<feature type="transmembrane region" description="Helical" evidence="1">
    <location>
        <begin position="86"/>
        <end position="107"/>
    </location>
</feature>
<proteinExistence type="predicted"/>
<name>A0A7Z0CZD2_9MICO</name>
<feature type="transmembrane region" description="Helical" evidence="1">
    <location>
        <begin position="52"/>
        <end position="74"/>
    </location>
</feature>
<keyword evidence="1" id="KW-0812">Transmembrane</keyword>
<keyword evidence="1" id="KW-1133">Transmembrane helix</keyword>
<evidence type="ECO:0000313" key="2">
    <source>
        <dbReference type="EMBL" id="NYI66159.1"/>
    </source>
</evidence>
<dbReference type="AlphaFoldDB" id="A0A7Z0CZD2"/>
<keyword evidence="1" id="KW-0472">Membrane</keyword>
<accession>A0A7Z0CZD2</accession>
<protein>
    <submittedName>
        <fullName evidence="2">Uncharacterized protein</fullName>
    </submittedName>
</protein>
<organism evidence="2 3">
    <name type="scientific">Spelaeicoccus albus</name>
    <dbReference type="NCBI Taxonomy" id="1280376"/>
    <lineage>
        <taxon>Bacteria</taxon>
        <taxon>Bacillati</taxon>
        <taxon>Actinomycetota</taxon>
        <taxon>Actinomycetes</taxon>
        <taxon>Micrococcales</taxon>
        <taxon>Brevibacteriaceae</taxon>
        <taxon>Spelaeicoccus</taxon>
    </lineage>
</organism>